<dbReference type="AlphaFoldDB" id="A0A024FV89"/>
<sequence length="83" mass="9880">MIGPSRQKTDEGIRGKVKSHEDMLSRRRIMDIRMQNLYSELKDQACALAALKGNDVMTKRSFQIFWMSKNIYRRSRMLKLRMI</sequence>
<dbReference type="EMBL" id="CAIX01000300">
    <property type="protein sequence ID" value="CCI10564.1"/>
    <property type="molecule type" value="Genomic_DNA"/>
</dbReference>
<keyword evidence="2" id="KW-1185">Reference proteome</keyword>
<protein>
    <submittedName>
        <fullName evidence="1">Uncharacterized protein</fullName>
    </submittedName>
</protein>
<evidence type="ECO:0000313" key="2">
    <source>
        <dbReference type="Proteomes" id="UP000053237"/>
    </source>
</evidence>
<dbReference type="Proteomes" id="UP000053237">
    <property type="component" value="Unassembled WGS sequence"/>
</dbReference>
<proteinExistence type="predicted"/>
<accession>A0A024FV89</accession>
<evidence type="ECO:0000313" key="1">
    <source>
        <dbReference type="EMBL" id="CCI10564.1"/>
    </source>
</evidence>
<organism evidence="1 2">
    <name type="scientific">Albugo candida</name>
    <dbReference type="NCBI Taxonomy" id="65357"/>
    <lineage>
        <taxon>Eukaryota</taxon>
        <taxon>Sar</taxon>
        <taxon>Stramenopiles</taxon>
        <taxon>Oomycota</taxon>
        <taxon>Peronosporomycetes</taxon>
        <taxon>Albuginales</taxon>
        <taxon>Albuginaceae</taxon>
        <taxon>Albugo</taxon>
    </lineage>
</organism>
<reference evidence="1 2" key="1">
    <citation type="submission" date="2012-05" db="EMBL/GenBank/DDBJ databases">
        <title>Recombination and specialization in a pathogen metapopulation.</title>
        <authorList>
            <person name="Gardiner A."/>
            <person name="Kemen E."/>
            <person name="Schultz-Larsen T."/>
            <person name="MacLean D."/>
            <person name="Van Oosterhout C."/>
            <person name="Jones J.D.G."/>
        </authorList>
    </citation>
    <scope>NUCLEOTIDE SEQUENCE [LARGE SCALE GENOMIC DNA]</scope>
    <source>
        <strain evidence="1 2">Ac Nc2</strain>
    </source>
</reference>
<name>A0A024FV89_9STRA</name>
<dbReference type="InParanoid" id="A0A024FV89"/>
<comment type="caution">
    <text evidence="1">The sequence shown here is derived from an EMBL/GenBank/DDBJ whole genome shotgun (WGS) entry which is preliminary data.</text>
</comment>
<gene>
    <name evidence="1" type="ORF">BN9_107870</name>
</gene>